<feature type="non-terminal residue" evidence="11">
    <location>
        <position position="795"/>
    </location>
</feature>
<sequence length="795" mass="91258">MKLVKTKADFSSLFYQNGIQLSAEINAPWIFNNFEDEKPEKKARPKLSSGKKREKEHVPQTLHKNSNEKRPKSKVKEEMNRKLCEPEIEMLKEAKAPKLPNATVEIEIETPEQAKKREKSKEVHEDTHKVHLLCLLANGFHRNRICLQPDLQAVGLSIIPIRFTKDPVDRINRLFLSNLVNWFSATFTINNQLSDSEDWRVTLERRFAVYAARDEAELVQIFLLILRALHLMCRLVLSLQPIPLKEPQGKGKSSKKSSVLLASGTLPDSAKSTRQCTKADTAKKPSLSRAKRLRKKSPTQEDIRKYIKSENDEKILRVEQGLGRPKNDRRRQVASKVSYKEESGDSEDNDSEFCPTEENDDASISDEDFEIPRKKLKSPLGTPKTTLGTLKTKAMVNRQRSKPSVSKRHKDSEIIGSSVDKTVSPCSSNSTKKKNKIISSDEEEEQRPVVSRGTDHWVEVFLEREDRWLCVDCIHGNVGHPLECFKYASKPVCYIIGIDDSGFVKDVTQRYDPGWMTATRKCRVDAQWWEETLEPYKSSFVERDAKEEKEFLAKLQDQPLPKSISEYKNHPLYALKRHLLKYEAIYPETASILGYCRGEAVYSRDCIHTLHSKDTWLKQARVVRIGEVPYKMVKGYSNQARKARMAEPANRDKMDLPLFGLWQTEKYQPPLAVDGRLNLPSLHRVARKLDIDCVPAVTGFDFHGGYSHPVTEGYVICEEYKEKREKRVLGNWKLLVKGLLIKERLKKRYSTKNETRVMMEGESGFSSDDEEGPNSETLAEDVAVSWPQNRQAEEQ</sequence>
<dbReference type="Pfam" id="PF10403">
    <property type="entry name" value="BHD_1"/>
    <property type="match status" value="1"/>
</dbReference>
<dbReference type="GO" id="GO:0000111">
    <property type="term" value="C:nucleotide-excision repair factor 2 complex"/>
    <property type="evidence" value="ECO:0007669"/>
    <property type="project" value="TreeGrafter"/>
</dbReference>
<dbReference type="Pfam" id="PF10405">
    <property type="entry name" value="BHD_3"/>
    <property type="match status" value="1"/>
</dbReference>
<dbReference type="FunFam" id="3.90.260.10:FF:000003">
    <property type="entry name" value="XPC complex subunit, DNA damage recognition and repair factor"/>
    <property type="match status" value="1"/>
</dbReference>
<dbReference type="Gene3D" id="3.90.260.10">
    <property type="entry name" value="Transglutaminase-like"/>
    <property type="match status" value="2"/>
</dbReference>
<evidence type="ECO:0000256" key="6">
    <source>
        <dbReference type="ARBA" id="ARBA00023242"/>
    </source>
</evidence>
<evidence type="ECO:0000256" key="3">
    <source>
        <dbReference type="ARBA" id="ARBA00022763"/>
    </source>
</evidence>
<dbReference type="SMART" id="SM01031">
    <property type="entry name" value="BHD_2"/>
    <property type="match status" value="1"/>
</dbReference>
<dbReference type="SUPFAM" id="SSF54001">
    <property type="entry name" value="Cysteine proteinases"/>
    <property type="match status" value="1"/>
</dbReference>
<dbReference type="GO" id="GO:0003697">
    <property type="term" value="F:single-stranded DNA binding"/>
    <property type="evidence" value="ECO:0007669"/>
    <property type="project" value="TreeGrafter"/>
</dbReference>
<evidence type="ECO:0000256" key="1">
    <source>
        <dbReference type="ARBA" id="ARBA00004123"/>
    </source>
</evidence>
<feature type="compositionally biased region" description="Acidic residues" evidence="7">
    <location>
        <begin position="344"/>
        <end position="369"/>
    </location>
</feature>
<dbReference type="Proteomes" id="UP000018936">
    <property type="component" value="Unassembled WGS sequence"/>
</dbReference>
<dbReference type="AlphaFoldDB" id="V8P183"/>
<feature type="domain" description="Rad4 beta-hairpin" evidence="10">
    <location>
        <begin position="677"/>
        <end position="728"/>
    </location>
</feature>
<dbReference type="InterPro" id="IPR018327">
    <property type="entry name" value="BHD_2"/>
</dbReference>
<keyword evidence="4" id="KW-0238">DNA-binding</keyword>
<reference evidence="11 12" key="1">
    <citation type="journal article" date="2013" name="Proc. Natl. Acad. Sci. U.S.A.">
        <title>The king cobra genome reveals dynamic gene evolution and adaptation in the snake venom system.</title>
        <authorList>
            <person name="Vonk F.J."/>
            <person name="Casewell N.R."/>
            <person name="Henkel C.V."/>
            <person name="Heimberg A.M."/>
            <person name="Jansen H.J."/>
            <person name="McCleary R.J."/>
            <person name="Kerkkamp H.M."/>
            <person name="Vos R.A."/>
            <person name="Guerreiro I."/>
            <person name="Calvete J.J."/>
            <person name="Wuster W."/>
            <person name="Woods A.E."/>
            <person name="Logan J.M."/>
            <person name="Harrison R.A."/>
            <person name="Castoe T.A."/>
            <person name="de Koning A.P."/>
            <person name="Pollock D.D."/>
            <person name="Yandell M."/>
            <person name="Calderon D."/>
            <person name="Renjifo C."/>
            <person name="Currier R.B."/>
            <person name="Salgado D."/>
            <person name="Pla D."/>
            <person name="Sanz L."/>
            <person name="Hyder A.S."/>
            <person name="Ribeiro J.M."/>
            <person name="Arntzen J.W."/>
            <person name="van den Thillart G.E."/>
            <person name="Boetzer M."/>
            <person name="Pirovano W."/>
            <person name="Dirks R.P."/>
            <person name="Spaink H.P."/>
            <person name="Duboule D."/>
            <person name="McGlinn E."/>
            <person name="Kini R.M."/>
            <person name="Richardson M.K."/>
        </authorList>
    </citation>
    <scope>NUCLEOTIDE SEQUENCE</scope>
    <source>
        <tissue evidence="11">Blood</tissue>
    </source>
</reference>
<evidence type="ECO:0000256" key="5">
    <source>
        <dbReference type="ARBA" id="ARBA00023204"/>
    </source>
</evidence>
<evidence type="ECO:0000256" key="4">
    <source>
        <dbReference type="ARBA" id="ARBA00023125"/>
    </source>
</evidence>
<evidence type="ECO:0000313" key="12">
    <source>
        <dbReference type="Proteomes" id="UP000018936"/>
    </source>
</evidence>
<dbReference type="FunFam" id="2.20.20.110:FF:000001">
    <property type="entry name" value="DNA repair protein complementing XP-C cells"/>
    <property type="match status" value="1"/>
</dbReference>
<dbReference type="GO" id="GO:0071942">
    <property type="term" value="C:XPC complex"/>
    <property type="evidence" value="ECO:0007669"/>
    <property type="project" value="TreeGrafter"/>
</dbReference>
<feature type="non-terminal residue" evidence="11">
    <location>
        <position position="1"/>
    </location>
</feature>
<dbReference type="SMART" id="SM01032">
    <property type="entry name" value="BHD_3"/>
    <property type="match status" value="1"/>
</dbReference>
<dbReference type="Gene3D" id="3.30.70.2460">
    <property type="entry name" value="Rad4, beta-hairpin domain BHD3"/>
    <property type="match status" value="1"/>
</dbReference>
<evidence type="ECO:0000259" key="10">
    <source>
        <dbReference type="SMART" id="SM01032"/>
    </source>
</evidence>
<dbReference type="InterPro" id="IPR018328">
    <property type="entry name" value="Rad4_beta-hairpin_dom3"/>
</dbReference>
<dbReference type="InterPro" id="IPR042488">
    <property type="entry name" value="Rad4_BHD3_sf"/>
</dbReference>
<keyword evidence="5" id="KW-0234">DNA repair</keyword>
<accession>V8P183</accession>
<dbReference type="SMART" id="SM01030">
    <property type="entry name" value="BHD_1"/>
    <property type="match status" value="1"/>
</dbReference>
<organism evidence="11 12">
    <name type="scientific">Ophiophagus hannah</name>
    <name type="common">King cobra</name>
    <name type="synonym">Naja hannah</name>
    <dbReference type="NCBI Taxonomy" id="8665"/>
    <lineage>
        <taxon>Eukaryota</taxon>
        <taxon>Metazoa</taxon>
        <taxon>Chordata</taxon>
        <taxon>Craniata</taxon>
        <taxon>Vertebrata</taxon>
        <taxon>Euteleostomi</taxon>
        <taxon>Lepidosauria</taxon>
        <taxon>Squamata</taxon>
        <taxon>Bifurcata</taxon>
        <taxon>Unidentata</taxon>
        <taxon>Episquamata</taxon>
        <taxon>Toxicofera</taxon>
        <taxon>Serpentes</taxon>
        <taxon>Colubroidea</taxon>
        <taxon>Elapidae</taxon>
        <taxon>Elapinae</taxon>
        <taxon>Ophiophagus</taxon>
    </lineage>
</organism>
<dbReference type="Pfam" id="PF03835">
    <property type="entry name" value="Rad4"/>
    <property type="match status" value="1"/>
</dbReference>
<dbReference type="OrthoDB" id="300780at2759"/>
<evidence type="ECO:0000259" key="9">
    <source>
        <dbReference type="SMART" id="SM01031"/>
    </source>
</evidence>
<feature type="compositionally biased region" description="Low complexity" evidence="7">
    <location>
        <begin position="379"/>
        <end position="393"/>
    </location>
</feature>
<feature type="compositionally biased region" description="Basic and acidic residues" evidence="7">
    <location>
        <begin position="298"/>
        <end position="317"/>
    </location>
</feature>
<dbReference type="GO" id="GO:0005737">
    <property type="term" value="C:cytoplasm"/>
    <property type="evidence" value="ECO:0007669"/>
    <property type="project" value="TreeGrafter"/>
</dbReference>
<dbReference type="InterPro" id="IPR018026">
    <property type="entry name" value="DNA_repair_Rad4-like"/>
</dbReference>
<dbReference type="GO" id="GO:0003684">
    <property type="term" value="F:damaged DNA binding"/>
    <property type="evidence" value="ECO:0007669"/>
    <property type="project" value="InterPro"/>
</dbReference>
<feature type="region of interest" description="Disordered" evidence="7">
    <location>
        <begin position="756"/>
        <end position="795"/>
    </location>
</feature>
<comment type="caution">
    <text evidence="11">The sequence shown here is derived from an EMBL/GenBank/DDBJ whole genome shotgun (WGS) entry which is preliminary data.</text>
</comment>
<evidence type="ECO:0000256" key="7">
    <source>
        <dbReference type="SAM" id="MobiDB-lite"/>
    </source>
</evidence>
<feature type="region of interest" description="Disordered" evidence="7">
    <location>
        <begin position="35"/>
        <end position="79"/>
    </location>
</feature>
<dbReference type="NCBIfam" id="TIGR00605">
    <property type="entry name" value="rad4"/>
    <property type="match status" value="1"/>
</dbReference>
<dbReference type="InterPro" id="IPR004583">
    <property type="entry name" value="DNA_repair_Rad4"/>
</dbReference>
<feature type="compositionally biased region" description="Polar residues" evidence="7">
    <location>
        <begin position="786"/>
        <end position="795"/>
    </location>
</feature>
<gene>
    <name evidence="11" type="primary">XPC</name>
    <name evidence="11" type="ORF">L345_06532</name>
</gene>
<dbReference type="Gene3D" id="2.20.20.110">
    <property type="entry name" value="Rad4, beta-hairpin domain BHD1"/>
    <property type="match status" value="1"/>
</dbReference>
<evidence type="ECO:0000256" key="2">
    <source>
        <dbReference type="ARBA" id="ARBA00009525"/>
    </source>
</evidence>
<dbReference type="PANTHER" id="PTHR12135:SF0">
    <property type="entry name" value="DNA REPAIR PROTEIN COMPLEMENTING XP-C CELLS"/>
    <property type="match status" value="1"/>
</dbReference>
<dbReference type="InterPro" id="IPR018326">
    <property type="entry name" value="Rad4_beta-hairpin_dom1"/>
</dbReference>
<protein>
    <submittedName>
        <fullName evidence="11">DNA repair protein complementing XP-C cells</fullName>
    </submittedName>
</protein>
<dbReference type="GO" id="GO:0006289">
    <property type="term" value="P:nucleotide-excision repair"/>
    <property type="evidence" value="ECO:0007669"/>
    <property type="project" value="InterPro"/>
</dbReference>
<keyword evidence="3" id="KW-0227">DNA damage</keyword>
<dbReference type="InterPro" id="IPR036985">
    <property type="entry name" value="Transglutaminase-like_sf"/>
</dbReference>
<dbReference type="Pfam" id="PF10404">
    <property type="entry name" value="BHD_2"/>
    <property type="match status" value="1"/>
</dbReference>
<feature type="compositionally biased region" description="Basic and acidic residues" evidence="7">
    <location>
        <begin position="65"/>
        <end position="79"/>
    </location>
</feature>
<feature type="domain" description="Rad4 beta-hairpin" evidence="9">
    <location>
        <begin position="610"/>
        <end position="670"/>
    </location>
</feature>
<dbReference type="InterPro" id="IPR038765">
    <property type="entry name" value="Papain-like_cys_pep_sf"/>
</dbReference>
<comment type="similarity">
    <text evidence="2">Belongs to the XPC family.</text>
</comment>
<keyword evidence="6" id="KW-0539">Nucleus</keyword>
<dbReference type="CDD" id="cd21393">
    <property type="entry name" value="sm_acid_XPC-like"/>
    <property type="match status" value="1"/>
</dbReference>
<feature type="domain" description="Rad4 beta-hairpin" evidence="8">
    <location>
        <begin position="556"/>
        <end position="608"/>
    </location>
</feature>
<feature type="compositionally biased region" description="Basic residues" evidence="7">
    <location>
        <begin position="399"/>
        <end position="409"/>
    </location>
</feature>
<dbReference type="PANTHER" id="PTHR12135">
    <property type="entry name" value="DNA REPAIR PROTEIN XP-C / RAD4"/>
    <property type="match status" value="1"/>
</dbReference>
<feature type="region of interest" description="Disordered" evidence="7">
    <location>
        <begin position="246"/>
        <end position="447"/>
    </location>
</feature>
<dbReference type="InterPro" id="IPR018325">
    <property type="entry name" value="Rad4/PNGase_transGLS-fold"/>
</dbReference>
<dbReference type="EMBL" id="AZIM01001217">
    <property type="protein sequence ID" value="ETE67678.1"/>
    <property type="molecule type" value="Genomic_DNA"/>
</dbReference>
<comment type="subcellular location">
    <subcellularLocation>
        <location evidence="1">Nucleus</location>
    </subcellularLocation>
</comment>
<name>V8P183_OPHHA</name>
<evidence type="ECO:0000259" key="8">
    <source>
        <dbReference type="SMART" id="SM01030"/>
    </source>
</evidence>
<proteinExistence type="inferred from homology"/>
<evidence type="ECO:0000313" key="11">
    <source>
        <dbReference type="EMBL" id="ETE67678.1"/>
    </source>
</evidence>
<keyword evidence="12" id="KW-1185">Reference proteome</keyword>
<dbReference type="GO" id="GO:0006298">
    <property type="term" value="P:mismatch repair"/>
    <property type="evidence" value="ECO:0007669"/>
    <property type="project" value="TreeGrafter"/>
</dbReference>